<evidence type="ECO:0000313" key="1">
    <source>
        <dbReference type="EMBL" id="MBW94842.1"/>
    </source>
</evidence>
<dbReference type="EMBL" id="GGEC01014359">
    <property type="protein sequence ID" value="MBW94842.1"/>
    <property type="molecule type" value="Transcribed_RNA"/>
</dbReference>
<accession>A0A2P2JN15</accession>
<proteinExistence type="predicted"/>
<organism evidence="1">
    <name type="scientific">Rhizophora mucronata</name>
    <name type="common">Asiatic mangrove</name>
    <dbReference type="NCBI Taxonomy" id="61149"/>
    <lineage>
        <taxon>Eukaryota</taxon>
        <taxon>Viridiplantae</taxon>
        <taxon>Streptophyta</taxon>
        <taxon>Embryophyta</taxon>
        <taxon>Tracheophyta</taxon>
        <taxon>Spermatophyta</taxon>
        <taxon>Magnoliopsida</taxon>
        <taxon>eudicotyledons</taxon>
        <taxon>Gunneridae</taxon>
        <taxon>Pentapetalae</taxon>
        <taxon>rosids</taxon>
        <taxon>fabids</taxon>
        <taxon>Malpighiales</taxon>
        <taxon>Rhizophoraceae</taxon>
        <taxon>Rhizophora</taxon>
    </lineage>
</organism>
<reference evidence="1" key="1">
    <citation type="submission" date="2018-02" db="EMBL/GenBank/DDBJ databases">
        <title>Rhizophora mucronata_Transcriptome.</title>
        <authorList>
            <person name="Meera S.P."/>
            <person name="Sreeshan A."/>
            <person name="Augustine A."/>
        </authorList>
    </citation>
    <scope>NUCLEOTIDE SEQUENCE</scope>
    <source>
        <tissue evidence="1">Leaf</tissue>
    </source>
</reference>
<protein>
    <submittedName>
        <fullName evidence="1">Uncharacterized protein</fullName>
    </submittedName>
</protein>
<dbReference type="AlphaFoldDB" id="A0A2P2JN15"/>
<sequence>MPKHILITSVAVIDHLLRFSQNLSGTDNSSTMATAQGFHTVCEVNFYLSFCN</sequence>
<name>A0A2P2JN15_RHIMU</name>